<reference evidence="7" key="1">
    <citation type="submission" date="2017-02" db="EMBL/GenBank/DDBJ databases">
        <title>Draft Genome Sequence of the Salt Water Bacterium Oceanospirillum linum ATCC 11336.</title>
        <authorList>
            <person name="Trachtenberg A.M."/>
            <person name="Carney J.G."/>
            <person name="Linnane J.D."/>
            <person name="Rheaume B.A."/>
            <person name="Pitts N.L."/>
            <person name="Mykles D.L."/>
            <person name="Maclea K.S."/>
        </authorList>
    </citation>
    <scope>NUCLEOTIDE SEQUENCE [LARGE SCALE GENOMIC DNA]</scope>
    <source>
        <strain evidence="7">ATCC 11336</strain>
    </source>
</reference>
<dbReference type="STRING" id="966.BTA35_0208725"/>
<evidence type="ECO:0000256" key="3">
    <source>
        <dbReference type="ARBA" id="ARBA00022827"/>
    </source>
</evidence>
<evidence type="ECO:0000256" key="4">
    <source>
        <dbReference type="ARBA" id="ARBA00023002"/>
    </source>
</evidence>
<dbReference type="InterPro" id="IPR006076">
    <property type="entry name" value="FAD-dep_OxRdtase"/>
</dbReference>
<dbReference type="Gene3D" id="3.30.9.10">
    <property type="entry name" value="D-Amino Acid Oxidase, subunit A, domain 2"/>
    <property type="match status" value="1"/>
</dbReference>
<dbReference type="PANTHER" id="PTHR43104:SF2">
    <property type="entry name" value="L-2-HYDROXYGLUTARATE DEHYDROGENASE, MITOCHONDRIAL"/>
    <property type="match status" value="1"/>
</dbReference>
<dbReference type="AlphaFoldDB" id="A0A1T1HBE7"/>
<dbReference type="GO" id="GO:0005737">
    <property type="term" value="C:cytoplasm"/>
    <property type="evidence" value="ECO:0007669"/>
    <property type="project" value="TreeGrafter"/>
</dbReference>
<dbReference type="EMBL" id="MTSD02000003">
    <property type="protein sequence ID" value="OOV87080.1"/>
    <property type="molecule type" value="Genomic_DNA"/>
</dbReference>
<dbReference type="PANTHER" id="PTHR43104">
    <property type="entry name" value="L-2-HYDROXYGLUTARATE DEHYDROGENASE, MITOCHONDRIAL"/>
    <property type="match status" value="1"/>
</dbReference>
<dbReference type="Proteomes" id="UP000190064">
    <property type="component" value="Unassembled WGS sequence"/>
</dbReference>
<proteinExistence type="inferred from homology"/>
<keyword evidence="4" id="KW-0560">Oxidoreductase</keyword>
<comment type="caution">
    <text evidence="7">The sequence shown here is derived from an EMBL/GenBank/DDBJ whole genome shotgun (WGS) entry which is preliminary data.</text>
</comment>
<evidence type="ECO:0000313" key="7">
    <source>
        <dbReference type="EMBL" id="OOV87080.1"/>
    </source>
</evidence>
<comment type="cofactor">
    <cofactor evidence="1">
        <name>FAD</name>
        <dbReference type="ChEBI" id="CHEBI:57692"/>
    </cofactor>
</comment>
<evidence type="ECO:0000256" key="2">
    <source>
        <dbReference type="ARBA" id="ARBA00022630"/>
    </source>
</evidence>
<evidence type="ECO:0000313" key="8">
    <source>
        <dbReference type="Proteomes" id="UP000190064"/>
    </source>
</evidence>
<keyword evidence="2" id="KW-0285">Flavoprotein</keyword>
<dbReference type="RefSeq" id="WP_078319431.1">
    <property type="nucleotide sequence ID" value="NZ_FXTS01000003.1"/>
</dbReference>
<evidence type="ECO:0000256" key="1">
    <source>
        <dbReference type="ARBA" id="ARBA00001974"/>
    </source>
</evidence>
<evidence type="ECO:0000256" key="5">
    <source>
        <dbReference type="ARBA" id="ARBA00037941"/>
    </source>
</evidence>
<gene>
    <name evidence="7" type="ORF">BTA35_0208725</name>
</gene>
<sequence length="397" mass="43823">MYDYIIIGGGIVGMSTAMQLLQQKPDAKLLVLEKEAQVANHQTGHNSGVIHAGVYYTPGSLKAKFCLEGNKATKAFCDENNIPYDECGKLLVATNDIEMERMKALWERTEANGIERHWLNADELKEREPNITGIGGIFVPSSGIVSYRRVTEVMADKVREAGGLIEFNCEVKALKESDSEVTVTTNKGAFTSQYMISCSGLMADRIVRMLGIKPKFKICPFRGEYYLLKPEHNKVVNHLIYPIPDPSMPFLGVHLTRMIDGTVTVGPNAVMAWKREGYKKTDISLKDSLEALTYPGILKVLKANLRPGLIEMKNSIFKGGYLKEVNKYCPIIRKSDLGAYPAGVRAQAVSEDGKLVDDFLFVKTKRTINVCNAPSPAATSAIPIGKHILEEAEATFA</sequence>
<dbReference type="InterPro" id="IPR036188">
    <property type="entry name" value="FAD/NAD-bd_sf"/>
</dbReference>
<dbReference type="SUPFAM" id="SSF51905">
    <property type="entry name" value="FAD/NAD(P)-binding domain"/>
    <property type="match status" value="1"/>
</dbReference>
<organism evidence="7 8">
    <name type="scientific">Oceanospirillum linum</name>
    <dbReference type="NCBI Taxonomy" id="966"/>
    <lineage>
        <taxon>Bacteria</taxon>
        <taxon>Pseudomonadati</taxon>
        <taxon>Pseudomonadota</taxon>
        <taxon>Gammaproteobacteria</taxon>
        <taxon>Oceanospirillales</taxon>
        <taxon>Oceanospirillaceae</taxon>
        <taxon>Oceanospirillum</taxon>
    </lineage>
</organism>
<evidence type="ECO:0000259" key="6">
    <source>
        <dbReference type="Pfam" id="PF01266"/>
    </source>
</evidence>
<protein>
    <submittedName>
        <fullName evidence="7">Hydroxyglutarate oxidase</fullName>
    </submittedName>
</protein>
<name>A0A1T1HBE7_OCELI</name>
<dbReference type="GO" id="GO:0047545">
    <property type="term" value="F:(S)-2-hydroxyglutarate dehydrogenase activity"/>
    <property type="evidence" value="ECO:0007669"/>
    <property type="project" value="TreeGrafter"/>
</dbReference>
<keyword evidence="8" id="KW-1185">Reference proteome</keyword>
<accession>A0A1T1HBE7</accession>
<comment type="similarity">
    <text evidence="5">Belongs to the L2HGDH family.</text>
</comment>
<dbReference type="Gene3D" id="3.50.50.60">
    <property type="entry name" value="FAD/NAD(P)-binding domain"/>
    <property type="match status" value="1"/>
</dbReference>
<dbReference type="NCBIfam" id="NF008726">
    <property type="entry name" value="PRK11728.1"/>
    <property type="match status" value="1"/>
</dbReference>
<feature type="domain" description="FAD dependent oxidoreductase" evidence="6">
    <location>
        <begin position="3"/>
        <end position="388"/>
    </location>
</feature>
<keyword evidence="3" id="KW-0274">FAD</keyword>
<dbReference type="Pfam" id="PF01266">
    <property type="entry name" value="DAO"/>
    <property type="match status" value="1"/>
</dbReference>